<protein>
    <submittedName>
        <fullName evidence="1">Uncharacterized protein</fullName>
    </submittedName>
</protein>
<organism evidence="1 2">
    <name type="scientific">Auriscalpium vulgare</name>
    <dbReference type="NCBI Taxonomy" id="40419"/>
    <lineage>
        <taxon>Eukaryota</taxon>
        <taxon>Fungi</taxon>
        <taxon>Dikarya</taxon>
        <taxon>Basidiomycota</taxon>
        <taxon>Agaricomycotina</taxon>
        <taxon>Agaricomycetes</taxon>
        <taxon>Russulales</taxon>
        <taxon>Auriscalpiaceae</taxon>
        <taxon>Auriscalpium</taxon>
    </lineage>
</organism>
<reference evidence="1" key="1">
    <citation type="submission" date="2021-02" db="EMBL/GenBank/DDBJ databases">
        <authorList>
            <consortium name="DOE Joint Genome Institute"/>
            <person name="Ahrendt S."/>
            <person name="Looney B.P."/>
            <person name="Miyauchi S."/>
            <person name="Morin E."/>
            <person name="Drula E."/>
            <person name="Courty P.E."/>
            <person name="Chicoki N."/>
            <person name="Fauchery L."/>
            <person name="Kohler A."/>
            <person name="Kuo A."/>
            <person name="Labutti K."/>
            <person name="Pangilinan J."/>
            <person name="Lipzen A."/>
            <person name="Riley R."/>
            <person name="Andreopoulos W."/>
            <person name="He G."/>
            <person name="Johnson J."/>
            <person name="Barry K.W."/>
            <person name="Grigoriev I.V."/>
            <person name="Nagy L."/>
            <person name="Hibbett D."/>
            <person name="Henrissat B."/>
            <person name="Matheny P.B."/>
            <person name="Labbe J."/>
            <person name="Martin F."/>
        </authorList>
    </citation>
    <scope>NUCLEOTIDE SEQUENCE</scope>
    <source>
        <strain evidence="1">FP105234-sp</strain>
    </source>
</reference>
<sequence>MPPRVAPLDGHLLRSSSPASPSRSLYDATTAIDDLTRSLADFSRVATPEPLNDTGCCCSSEDCAYTKAWVAVKSKLESRLVLSAEVGQALLQRHEAYVRRVQATERGSRISVDVPDEEGNNDDIRSRSELEDRVSELVKENAVFEKRFNQALLNNEVAESSNKALTHELQEVRAVFGKLSAENARSAGWEGRLRQALQERDDYRQERDNESQRARLAEARLVALGEKCSKLRGQVNRLQEDLEQQRIGRSELSEEILRDARVRLQELQHNQFEHVSLAQHDEVTKILESLVADREVLKKSNVELQNLLSESRENLHALQEEVEESRASTSWALDGETLGRRPRNLRSHSPAMSYGTAPGPLSPISSIFPTRAHQPSRRAASTDPPLHRDFEPLTPETSRPPLSPTESLYPSDLRFSSLAPSHRPSSEHDEDDDEHGHVLSPERPRSQKALYLLQRSRGVQTDTWPGMLAPSPFQDSLNMSSPKEGLSESSSLVESSSLSALLDRVGQLFNRMAQADALTLTSRLKRQNIIGADVSYLSKSTVDSISSEVANLRSIFRGALEDDKFTMVCTRKDLRTLLKLFRDIFRELGNLRMIVNDVVLDPSIAPKVREMALNPSKGEAGQTDRNTSNTGPGSWIAPISKFFSSAVGGSDSKRTASPSPLASPGNRGRTPTRPAPRPVPKLGPATSASVAHVNVEFTGTGAGRAVINATPSPAPPSGPSSPGNVAAPTPSRNVSQSLMGIFAGAPRPEPGDPWVIVPKGVNALRTRAQEGQFRRATATLGRTAGRSAEGTLPRNVDAVIDNMQPSVEERGGYDATVRERTLRPRGLSDSSIRSTFLRHGDEPVSPVESSMPVPDQSRASVLHALSQKVQDLRLAASTTLSGGSSPEMGASPPASASAFPDPAPDSAPGRQGQGQRARSPLSGLLPDLSSWAAAGSAIEANEFVGSVRQGGGYRPWAADARGGDRFESEGM</sequence>
<dbReference type="EMBL" id="MU276179">
    <property type="protein sequence ID" value="KAI0040645.1"/>
    <property type="molecule type" value="Genomic_DNA"/>
</dbReference>
<accession>A0ACB8R945</accession>
<keyword evidence="2" id="KW-1185">Reference proteome</keyword>
<evidence type="ECO:0000313" key="1">
    <source>
        <dbReference type="EMBL" id="KAI0040645.1"/>
    </source>
</evidence>
<comment type="caution">
    <text evidence="1">The sequence shown here is derived from an EMBL/GenBank/DDBJ whole genome shotgun (WGS) entry which is preliminary data.</text>
</comment>
<proteinExistence type="predicted"/>
<evidence type="ECO:0000313" key="2">
    <source>
        <dbReference type="Proteomes" id="UP000814033"/>
    </source>
</evidence>
<reference evidence="1" key="2">
    <citation type="journal article" date="2022" name="New Phytol.">
        <title>Evolutionary transition to the ectomycorrhizal habit in the genomes of a hyperdiverse lineage of mushroom-forming fungi.</title>
        <authorList>
            <person name="Looney B."/>
            <person name="Miyauchi S."/>
            <person name="Morin E."/>
            <person name="Drula E."/>
            <person name="Courty P.E."/>
            <person name="Kohler A."/>
            <person name="Kuo A."/>
            <person name="LaButti K."/>
            <person name="Pangilinan J."/>
            <person name="Lipzen A."/>
            <person name="Riley R."/>
            <person name="Andreopoulos W."/>
            <person name="He G."/>
            <person name="Johnson J."/>
            <person name="Nolan M."/>
            <person name="Tritt A."/>
            <person name="Barry K.W."/>
            <person name="Grigoriev I.V."/>
            <person name="Nagy L.G."/>
            <person name="Hibbett D."/>
            <person name="Henrissat B."/>
            <person name="Matheny P.B."/>
            <person name="Labbe J."/>
            <person name="Martin F.M."/>
        </authorList>
    </citation>
    <scope>NUCLEOTIDE SEQUENCE</scope>
    <source>
        <strain evidence="1">FP105234-sp</strain>
    </source>
</reference>
<name>A0ACB8R945_9AGAM</name>
<dbReference type="Proteomes" id="UP000814033">
    <property type="component" value="Unassembled WGS sequence"/>
</dbReference>
<gene>
    <name evidence="1" type="ORF">FA95DRAFT_1527426</name>
</gene>